<dbReference type="Gene3D" id="3.90.226.10">
    <property type="entry name" value="2-enoyl-CoA Hydratase, Chain A, domain 1"/>
    <property type="match status" value="1"/>
</dbReference>
<evidence type="ECO:0000313" key="4">
    <source>
        <dbReference type="EMBL" id="ABX36496.1"/>
    </source>
</evidence>
<accession>A9BLL1</accession>
<dbReference type="PANTHER" id="PTHR32060">
    <property type="entry name" value="TAIL-SPECIFIC PROTEASE"/>
    <property type="match status" value="1"/>
</dbReference>
<dbReference type="HOGENOM" id="CLU_368321_0_0_4"/>
<keyword evidence="5" id="KW-1185">Reference proteome</keyword>
<reference evidence="5" key="2">
    <citation type="submission" date="2007-11" db="EMBL/GenBank/DDBJ databases">
        <title>Complete sequence of Delftia acidovorans DSM 14801 / SPH-1.</title>
        <authorList>
            <person name="Copeland A."/>
            <person name="Lucas S."/>
            <person name="Lapidus A."/>
            <person name="Barry K."/>
            <person name="Glavina del Rio T."/>
            <person name="Dalin E."/>
            <person name="Tice H."/>
            <person name="Pitluck S."/>
            <person name="Lowry S."/>
            <person name="Clum A."/>
            <person name="Schmutz J."/>
            <person name="Larimer F."/>
            <person name="Land M."/>
            <person name="Hauser L."/>
            <person name="Kyrpides N."/>
            <person name="Kim E."/>
            <person name="Schleheck D."/>
            <person name="Richardson P."/>
        </authorList>
    </citation>
    <scope>NUCLEOTIDE SEQUENCE [LARGE SCALE GENOMIC DNA]</scope>
    <source>
        <strain evidence="5">DSM 14801 / SPH-1</strain>
    </source>
</reference>
<dbReference type="KEGG" id="dac:Daci_3865"/>
<dbReference type="AlphaFoldDB" id="A9BLL1"/>
<dbReference type="GO" id="GO:0004175">
    <property type="term" value="F:endopeptidase activity"/>
    <property type="evidence" value="ECO:0007669"/>
    <property type="project" value="TreeGrafter"/>
</dbReference>
<dbReference type="InterPro" id="IPR036034">
    <property type="entry name" value="PDZ_sf"/>
</dbReference>
<dbReference type="Proteomes" id="UP000000784">
    <property type="component" value="Chromosome"/>
</dbReference>
<dbReference type="EMBL" id="CP000884">
    <property type="protein sequence ID" value="ABX36496.1"/>
    <property type="molecule type" value="Genomic_DNA"/>
</dbReference>
<dbReference type="GO" id="GO:0006508">
    <property type="term" value="P:proteolysis"/>
    <property type="evidence" value="ECO:0007669"/>
    <property type="project" value="InterPro"/>
</dbReference>
<gene>
    <name evidence="4" type="ordered locus">Daci_3865</name>
</gene>
<dbReference type="SUPFAM" id="SSF52096">
    <property type="entry name" value="ClpP/crotonase"/>
    <property type="match status" value="1"/>
</dbReference>
<dbReference type="GeneID" id="24116617"/>
<sequence length="763" mass="78849">MSGRRLPRATTAVIAAALLAAPAAQALDLGAIGQAADTVQRASGAATAGQQALEAGRSAASTATNAATGAASEARAWWDRNQAQPEAAQSPPSGAAPVQDDQGGPRRVMAVLGDAWTDSARRGQAVVALMDQGPYLVQRQAAHVAPAKSQWLALPRGDSTGVAIELPSDPDGTTYDLSTGRARPGGRGVRIFALSVHADVPQRAGRRSLDAIEQHAMLRASSVRTEWPRQSGDILEPTGGKLLVWASDATQRFPSGFGADGRLFTADDPMVTLPRGYTVVTLEPQGLRFDRAREIALAFHAVQPAQDIDLSRLGAGDAAQALIGLIAERHPLAAASGFDAGKLRADYGQRLQTAAERGDSAAQAQALAEMGQRLGDGQYRVLLPGGQAWPARTDRGLSPQLLARGSVNLPMPRTWLREDGRIAITSVAPVSAAAKAGLQPGSDILAIEGESPARYLDRIAPASLRAGADARRADLLALDLGTPATLSLRTAAGTPHSTSSSASGNQEQTLRLDAAPAATTALPAAEPALASFLLRSAQGGNLAYIALDSFADGATGQLNRWEGALAAATQARVTGLVIDLRAHRGDDAYQLVPHMLASLYTRDKPLRMQDAAQRLFDPAARVWRSRGGLGLPAQLPLAASGTPFTAPVAVLTGPGCAGPCELFAAWLQHSQRADIVATSATAGATGPATRVHLPAGFIVQVPLLAETGPAGGNNTAAQAQGVTPRLRVPVDAAFTASVQAGGDPLLDAAVLHLDRARAVQASR</sequence>
<reference evidence="4 5" key="1">
    <citation type="journal article" date="2004" name="Appl. Environ. Microbiol.">
        <title>Mineralization of individual congeners of linear alkylbenzenesulfonate by defined pairs of heterotrophic bacteria.</title>
        <authorList>
            <person name="Schleheck D."/>
            <person name="Knepper T.P."/>
            <person name="Fischer K."/>
            <person name="Cook A.M."/>
        </authorList>
    </citation>
    <scope>NUCLEOTIDE SEQUENCE [LARGE SCALE GENOMIC DNA]</scope>
    <source>
        <strain evidence="5">DSM 14801 / SPH-1</strain>
    </source>
</reference>
<dbReference type="PANTHER" id="PTHR32060:SF22">
    <property type="entry name" value="CARBOXYL-TERMINAL-PROCESSING PEPTIDASE 3, CHLOROPLASTIC"/>
    <property type="match status" value="1"/>
</dbReference>
<protein>
    <submittedName>
        <fullName evidence="4">Peptidase S41</fullName>
    </submittedName>
</protein>
<dbReference type="RefSeq" id="WP_012205690.1">
    <property type="nucleotide sequence ID" value="NC_010002.1"/>
</dbReference>
<dbReference type="GO" id="GO:0008236">
    <property type="term" value="F:serine-type peptidase activity"/>
    <property type="evidence" value="ECO:0007669"/>
    <property type="project" value="InterPro"/>
</dbReference>
<evidence type="ECO:0000256" key="1">
    <source>
        <dbReference type="SAM" id="MobiDB-lite"/>
    </source>
</evidence>
<dbReference type="SMART" id="SM00245">
    <property type="entry name" value="TSPc"/>
    <property type="match status" value="1"/>
</dbReference>
<dbReference type="SUPFAM" id="SSF50156">
    <property type="entry name" value="PDZ domain-like"/>
    <property type="match status" value="1"/>
</dbReference>
<feature type="chain" id="PRO_5002734862" evidence="2">
    <location>
        <begin position="27"/>
        <end position="763"/>
    </location>
</feature>
<dbReference type="STRING" id="398578.Daci_3865"/>
<name>A9BLL1_DELAS</name>
<dbReference type="InterPro" id="IPR005151">
    <property type="entry name" value="Tail-specific_protease"/>
</dbReference>
<feature type="signal peptide" evidence="2">
    <location>
        <begin position="1"/>
        <end position="26"/>
    </location>
</feature>
<dbReference type="eggNOG" id="COG0793">
    <property type="taxonomic scope" value="Bacteria"/>
</dbReference>
<proteinExistence type="predicted"/>
<dbReference type="Gene3D" id="2.30.42.10">
    <property type="match status" value="1"/>
</dbReference>
<dbReference type="Pfam" id="PF03572">
    <property type="entry name" value="Peptidase_S41"/>
    <property type="match status" value="1"/>
</dbReference>
<feature type="domain" description="Tail specific protease" evidence="3">
    <location>
        <begin position="505"/>
        <end position="729"/>
    </location>
</feature>
<keyword evidence="2" id="KW-0732">Signal</keyword>
<evidence type="ECO:0000256" key="2">
    <source>
        <dbReference type="SAM" id="SignalP"/>
    </source>
</evidence>
<organism evidence="4 5">
    <name type="scientific">Delftia acidovorans (strain DSM 14801 / SPH-1)</name>
    <dbReference type="NCBI Taxonomy" id="398578"/>
    <lineage>
        <taxon>Bacteria</taxon>
        <taxon>Pseudomonadati</taxon>
        <taxon>Pseudomonadota</taxon>
        <taxon>Betaproteobacteria</taxon>
        <taxon>Burkholderiales</taxon>
        <taxon>Comamonadaceae</taxon>
        <taxon>Delftia</taxon>
    </lineage>
</organism>
<feature type="region of interest" description="Disordered" evidence="1">
    <location>
        <begin position="82"/>
        <end position="105"/>
    </location>
</feature>
<dbReference type="InterPro" id="IPR029045">
    <property type="entry name" value="ClpP/crotonase-like_dom_sf"/>
</dbReference>
<evidence type="ECO:0000259" key="3">
    <source>
        <dbReference type="SMART" id="SM00245"/>
    </source>
</evidence>
<evidence type="ECO:0000313" key="5">
    <source>
        <dbReference type="Proteomes" id="UP000000784"/>
    </source>
</evidence>